<gene>
    <name evidence="2" type="ORF">THIAE_06215</name>
</gene>
<sequence length="31" mass="3326">MDKGQSTTEGGRKRKLTKGNLKGMGFKGWGA</sequence>
<reference evidence="2 3" key="1">
    <citation type="submission" date="2013-12" db="EMBL/GenBank/DDBJ databases">
        <authorList>
            <consortium name="DOE Joint Genome Institute"/>
            <person name="Kappler U."/>
            <person name="Huntemann M."/>
            <person name="Han J."/>
            <person name="Chen A."/>
            <person name="Kyrpides N."/>
            <person name="Mavromatis K."/>
            <person name="Markowitz V."/>
            <person name="Palaniappan K."/>
            <person name="Ivanova N."/>
            <person name="Schaumberg A."/>
            <person name="Pati A."/>
            <person name="Liolios K."/>
            <person name="Nordberg H.P."/>
            <person name="Cantor M.N."/>
            <person name="Hua S.X."/>
            <person name="Woyke T."/>
        </authorList>
    </citation>
    <scope>NUCLEOTIDE SEQUENCE [LARGE SCALE GENOMIC DNA]</scope>
    <source>
        <strain evidence="3">AL2</strain>
    </source>
</reference>
<evidence type="ECO:0000313" key="3">
    <source>
        <dbReference type="Proteomes" id="UP000005380"/>
    </source>
</evidence>
<evidence type="ECO:0000256" key="1">
    <source>
        <dbReference type="SAM" id="MobiDB-lite"/>
    </source>
</evidence>
<dbReference type="InParanoid" id="W0DUN9"/>
<dbReference type="HOGENOM" id="CLU_3398980_0_0_6"/>
<feature type="region of interest" description="Disordered" evidence="1">
    <location>
        <begin position="1"/>
        <end position="31"/>
    </location>
</feature>
<accession>W0DUN9</accession>
<dbReference type="EMBL" id="CP007030">
    <property type="protein sequence ID" value="AHF02305.1"/>
    <property type="molecule type" value="Genomic_DNA"/>
</dbReference>
<proteinExistence type="predicted"/>
<dbReference type="AlphaFoldDB" id="W0DUN9"/>
<protein>
    <submittedName>
        <fullName evidence="2">Uncharacterized protein</fullName>
    </submittedName>
</protein>
<evidence type="ECO:0000313" key="2">
    <source>
        <dbReference type="EMBL" id="AHF02305.1"/>
    </source>
</evidence>
<organism evidence="2 3">
    <name type="scientific">Thiomicrospira aerophila AL3</name>
    <dbReference type="NCBI Taxonomy" id="717772"/>
    <lineage>
        <taxon>Bacteria</taxon>
        <taxon>Pseudomonadati</taxon>
        <taxon>Pseudomonadota</taxon>
        <taxon>Gammaproteobacteria</taxon>
        <taxon>Thiotrichales</taxon>
        <taxon>Piscirickettsiaceae</taxon>
        <taxon>Thiomicrospira</taxon>
    </lineage>
</organism>
<dbReference type="Proteomes" id="UP000005380">
    <property type="component" value="Chromosome"/>
</dbReference>
<dbReference type="KEGG" id="tao:THIAE_06215"/>
<keyword evidence="3" id="KW-1185">Reference proteome</keyword>
<name>W0DUN9_9GAMM</name>